<evidence type="ECO:0000313" key="1">
    <source>
        <dbReference type="EMBL" id="CAH2035289.1"/>
    </source>
</evidence>
<gene>
    <name evidence="1" type="ORF">IPOD504_LOCUS492</name>
</gene>
<reference evidence="1" key="1">
    <citation type="submission" date="2022-03" db="EMBL/GenBank/DDBJ databases">
        <authorList>
            <person name="Martin H S."/>
        </authorList>
    </citation>
    <scope>NUCLEOTIDE SEQUENCE</scope>
</reference>
<dbReference type="Proteomes" id="UP000837857">
    <property type="component" value="Chromosome 1"/>
</dbReference>
<proteinExistence type="predicted"/>
<accession>A0ABN8HNP5</accession>
<protein>
    <submittedName>
        <fullName evidence="1">Uncharacterized protein</fullName>
    </submittedName>
</protein>
<organism evidence="1 2">
    <name type="scientific">Iphiclides podalirius</name>
    <name type="common">scarce swallowtail</name>
    <dbReference type="NCBI Taxonomy" id="110791"/>
    <lineage>
        <taxon>Eukaryota</taxon>
        <taxon>Metazoa</taxon>
        <taxon>Ecdysozoa</taxon>
        <taxon>Arthropoda</taxon>
        <taxon>Hexapoda</taxon>
        <taxon>Insecta</taxon>
        <taxon>Pterygota</taxon>
        <taxon>Neoptera</taxon>
        <taxon>Endopterygota</taxon>
        <taxon>Lepidoptera</taxon>
        <taxon>Glossata</taxon>
        <taxon>Ditrysia</taxon>
        <taxon>Papilionoidea</taxon>
        <taxon>Papilionidae</taxon>
        <taxon>Papilioninae</taxon>
        <taxon>Iphiclides</taxon>
    </lineage>
</organism>
<keyword evidence="2" id="KW-1185">Reference proteome</keyword>
<feature type="non-terminal residue" evidence="1">
    <location>
        <position position="84"/>
    </location>
</feature>
<name>A0ABN8HNP5_9NEOP</name>
<evidence type="ECO:0000313" key="2">
    <source>
        <dbReference type="Proteomes" id="UP000837857"/>
    </source>
</evidence>
<dbReference type="EMBL" id="OW152813">
    <property type="protein sequence ID" value="CAH2035289.1"/>
    <property type="molecule type" value="Genomic_DNA"/>
</dbReference>
<sequence length="84" mass="9097">MGVGEWRKKWGETWRKKRGRRGVRSGRGRDVEEEVGGVEVGPCQGLRRGDCLVAVAGQHLLVSLVAGAEALYVHVPGAVQAQAY</sequence>